<evidence type="ECO:0000256" key="4">
    <source>
        <dbReference type="ARBA" id="ARBA00023125"/>
    </source>
</evidence>
<dbReference type="Gene3D" id="4.10.240.10">
    <property type="entry name" value="Zn(2)-C6 fungal-type DNA-binding domain"/>
    <property type="match status" value="1"/>
</dbReference>
<feature type="domain" description="Zn(2)-C6 fungal-type" evidence="8">
    <location>
        <begin position="10"/>
        <end position="38"/>
    </location>
</feature>
<feature type="compositionally biased region" description="Low complexity" evidence="7">
    <location>
        <begin position="105"/>
        <end position="127"/>
    </location>
</feature>
<dbReference type="eggNOG" id="ENOG502SIJF">
    <property type="taxonomic scope" value="Eukaryota"/>
</dbReference>
<dbReference type="PANTHER" id="PTHR37534:SF11">
    <property type="entry name" value="ZN(II)2CYS6 TRANSCRIPTION FACTOR (EUROFUNG)"/>
    <property type="match status" value="1"/>
</dbReference>
<sequence length="836" mass="91274">MSRHIKSRSGCRVCKAKRLKCDEAVPACRNCINRGITCPGYRQVLRWSTKYEHPTAKAKAAKGESLLGFSSGPSSAGSSSDNTLAQFSELASAVTQSIKPDEPPSASMSHMSHMSQQAHSSSSSSASPATIAMVSPQPSLVKEEHITPGRPLSQVPPIPLSPHGSVYGSIHSHSSPMSASPINAHTPYMPSSTSPYMVPSPSVISISLFSDPTEISIDRDDWQTATYGDVGFDLGSIFSSGAIGITQSHNQGHDHGRDHEHRNENSESDGDFTLAPWQPERMMDMRMRHQQRQRQRNLAPSPPRTLTLASTSLVELWFKSVCGMWAAMDSPSNPFRRLCSNLWSSNEAVFFSMQTMAAASLPKRPPNISEIVMLAPQMSTQALINELQDLFTDKGGVQKKEFRFPSGLLTSLFCMSSSLSWIDARQLGIQYLRNARSVIDLIDLRADQLSADDRELLEFFRGCLLYEEMVRSVVTDDQEDIQALLDWQPPSLHGGGDKSKDKVSLSLHAWAGVPIVLVGLFGKVMALCRRSRKRWRLATTTRATYQLLYQSMLDIQEGQSLEQMLLSISIPSVVGGGGGDGNSQGTCVVDESSQDGFLSSPPASPELKSDIYNAAEAFRLLSLMQLYQTFPDLLSTQQENQTPNPNQLQNQQEQQVVELLCGQANQNVHQLPDSRDSGKFGDNASGILGSNGSMMPMALRTVWLLEAISPDSPMRCLQPLLVICAGSALRLNGDSDSGMPALTSSSPAFMIEAAPGSASSATAAAAEPSPVGAILQARVALSRRLCRLEQNLPPRPITVARQLLDMVWMRYDTDMPPSRSHWLDIMAETEFESVFG</sequence>
<feature type="region of interest" description="Disordered" evidence="7">
    <location>
        <begin position="579"/>
        <end position="604"/>
    </location>
</feature>
<dbReference type="SMART" id="SM00066">
    <property type="entry name" value="GAL4"/>
    <property type="match status" value="1"/>
</dbReference>
<dbReference type="GO" id="GO:0005634">
    <property type="term" value="C:nucleus"/>
    <property type="evidence" value="ECO:0007669"/>
    <property type="project" value="UniProtKB-SubCell"/>
</dbReference>
<comment type="subcellular location">
    <subcellularLocation>
        <location evidence="1">Nucleus</location>
    </subcellularLocation>
</comment>
<dbReference type="STRING" id="1262450.S3C8E4"/>
<dbReference type="HOGENOM" id="CLU_014597_1_0_1"/>
<dbReference type="SUPFAM" id="SSF57701">
    <property type="entry name" value="Zn2/Cys6 DNA-binding domain"/>
    <property type="match status" value="1"/>
</dbReference>
<dbReference type="AlphaFoldDB" id="S3C8E4"/>
<feature type="compositionally biased region" description="Low complexity" evidence="7">
    <location>
        <begin position="169"/>
        <end position="178"/>
    </location>
</feature>
<dbReference type="GO" id="GO:0000981">
    <property type="term" value="F:DNA-binding transcription factor activity, RNA polymerase II-specific"/>
    <property type="evidence" value="ECO:0007669"/>
    <property type="project" value="InterPro"/>
</dbReference>
<evidence type="ECO:0000256" key="7">
    <source>
        <dbReference type="SAM" id="MobiDB-lite"/>
    </source>
</evidence>
<keyword evidence="2" id="KW-0862">Zinc</keyword>
<keyword evidence="5" id="KW-0804">Transcription</keyword>
<dbReference type="GO" id="GO:0000976">
    <property type="term" value="F:transcription cis-regulatory region binding"/>
    <property type="evidence" value="ECO:0007669"/>
    <property type="project" value="TreeGrafter"/>
</dbReference>
<dbReference type="GO" id="GO:0008270">
    <property type="term" value="F:zinc ion binding"/>
    <property type="evidence" value="ECO:0007669"/>
    <property type="project" value="InterPro"/>
</dbReference>
<dbReference type="Pfam" id="PF00172">
    <property type="entry name" value="Zn_clus"/>
    <property type="match status" value="1"/>
</dbReference>
<dbReference type="Proteomes" id="UP000016923">
    <property type="component" value="Unassembled WGS sequence"/>
</dbReference>
<evidence type="ECO:0000256" key="2">
    <source>
        <dbReference type="ARBA" id="ARBA00022833"/>
    </source>
</evidence>
<reference evidence="9 10" key="1">
    <citation type="journal article" date="2013" name="BMC Genomics">
        <title>The genome and transcriptome of the pine saprophyte Ophiostoma piceae, and a comparison with the bark beetle-associated pine pathogen Grosmannia clavigera.</title>
        <authorList>
            <person name="Haridas S."/>
            <person name="Wang Y."/>
            <person name="Lim L."/>
            <person name="Massoumi Alamouti S."/>
            <person name="Jackman S."/>
            <person name="Docking R."/>
            <person name="Robertson G."/>
            <person name="Birol I."/>
            <person name="Bohlmann J."/>
            <person name="Breuil C."/>
        </authorList>
    </citation>
    <scope>NUCLEOTIDE SEQUENCE [LARGE SCALE GENOMIC DNA]</scope>
    <source>
        <strain evidence="9 10">UAMH 11346</strain>
    </source>
</reference>
<dbReference type="InterPro" id="IPR001138">
    <property type="entry name" value="Zn2Cys6_DnaBD"/>
</dbReference>
<dbReference type="GO" id="GO:0045944">
    <property type="term" value="P:positive regulation of transcription by RNA polymerase II"/>
    <property type="evidence" value="ECO:0007669"/>
    <property type="project" value="TreeGrafter"/>
</dbReference>
<evidence type="ECO:0000256" key="1">
    <source>
        <dbReference type="ARBA" id="ARBA00004123"/>
    </source>
</evidence>
<keyword evidence="10" id="KW-1185">Reference proteome</keyword>
<dbReference type="InterPro" id="IPR036864">
    <property type="entry name" value="Zn2-C6_fun-type_DNA-bd_sf"/>
</dbReference>
<proteinExistence type="predicted"/>
<organism evidence="9 10">
    <name type="scientific">Ophiostoma piceae (strain UAMH 11346)</name>
    <name type="common">Sap stain fungus</name>
    <dbReference type="NCBI Taxonomy" id="1262450"/>
    <lineage>
        <taxon>Eukaryota</taxon>
        <taxon>Fungi</taxon>
        <taxon>Dikarya</taxon>
        <taxon>Ascomycota</taxon>
        <taxon>Pezizomycotina</taxon>
        <taxon>Sordariomycetes</taxon>
        <taxon>Sordariomycetidae</taxon>
        <taxon>Ophiostomatales</taxon>
        <taxon>Ophiostomataceae</taxon>
        <taxon>Ophiostoma</taxon>
    </lineage>
</organism>
<keyword evidence="3" id="KW-0805">Transcription regulation</keyword>
<protein>
    <recommendedName>
        <fullName evidence="8">Zn(2)-C6 fungal-type domain-containing protein</fullName>
    </recommendedName>
</protein>
<keyword evidence="6" id="KW-0539">Nucleus</keyword>
<dbReference type="CDD" id="cd00067">
    <property type="entry name" value="GAL4"/>
    <property type="match status" value="1"/>
</dbReference>
<evidence type="ECO:0000256" key="5">
    <source>
        <dbReference type="ARBA" id="ARBA00023163"/>
    </source>
</evidence>
<feature type="region of interest" description="Disordered" evidence="7">
    <location>
        <begin position="245"/>
        <end position="275"/>
    </location>
</feature>
<dbReference type="InterPro" id="IPR021858">
    <property type="entry name" value="Fun_TF"/>
</dbReference>
<dbReference type="Pfam" id="PF11951">
    <property type="entry name" value="Fungal_trans_2"/>
    <property type="match status" value="1"/>
</dbReference>
<evidence type="ECO:0000256" key="3">
    <source>
        <dbReference type="ARBA" id="ARBA00023015"/>
    </source>
</evidence>
<feature type="region of interest" description="Disordered" evidence="7">
    <location>
        <begin position="93"/>
        <end position="132"/>
    </location>
</feature>
<dbReference type="VEuPathDB" id="FungiDB:F503_06776"/>
<evidence type="ECO:0000313" key="9">
    <source>
        <dbReference type="EMBL" id="EPE02483.1"/>
    </source>
</evidence>
<gene>
    <name evidence="9" type="ORF">F503_06776</name>
</gene>
<dbReference type="OrthoDB" id="406634at2759"/>
<feature type="region of interest" description="Disordered" evidence="7">
    <location>
        <begin position="147"/>
        <end position="178"/>
    </location>
</feature>
<dbReference type="EMBL" id="KE148178">
    <property type="protein sequence ID" value="EPE02483.1"/>
    <property type="molecule type" value="Genomic_DNA"/>
</dbReference>
<name>S3C8E4_OPHP1</name>
<feature type="compositionally biased region" description="Basic and acidic residues" evidence="7">
    <location>
        <begin position="251"/>
        <end position="265"/>
    </location>
</feature>
<evidence type="ECO:0000259" key="8">
    <source>
        <dbReference type="PROSITE" id="PS50048"/>
    </source>
</evidence>
<dbReference type="PROSITE" id="PS50048">
    <property type="entry name" value="ZN2_CY6_FUNGAL_2"/>
    <property type="match status" value="1"/>
</dbReference>
<accession>S3C8E4</accession>
<dbReference type="PANTHER" id="PTHR37534">
    <property type="entry name" value="TRANSCRIPTIONAL ACTIVATOR PROTEIN UGA3"/>
    <property type="match status" value="1"/>
</dbReference>
<evidence type="ECO:0000313" key="10">
    <source>
        <dbReference type="Proteomes" id="UP000016923"/>
    </source>
</evidence>
<keyword evidence="4" id="KW-0238">DNA-binding</keyword>
<evidence type="ECO:0000256" key="6">
    <source>
        <dbReference type="ARBA" id="ARBA00023242"/>
    </source>
</evidence>
<dbReference type="PROSITE" id="PS00463">
    <property type="entry name" value="ZN2_CY6_FUNGAL_1"/>
    <property type="match status" value="1"/>
</dbReference>